<dbReference type="AlphaFoldDB" id="A0A0B5F3K8"/>
<protein>
    <recommendedName>
        <fullName evidence="7">Alpha/beta hydrolase</fullName>
    </recommendedName>
</protein>
<dbReference type="GO" id="GO:0016042">
    <property type="term" value="P:lipid catabolic process"/>
    <property type="evidence" value="ECO:0007669"/>
    <property type="project" value="UniProtKB-KW"/>
</dbReference>
<keyword evidence="2" id="KW-0442">Lipid degradation</keyword>
<evidence type="ECO:0000256" key="1">
    <source>
        <dbReference type="ARBA" id="ARBA00022801"/>
    </source>
</evidence>
<evidence type="ECO:0008006" key="7">
    <source>
        <dbReference type="Google" id="ProtNLM"/>
    </source>
</evidence>
<feature type="compositionally biased region" description="Low complexity" evidence="4">
    <location>
        <begin position="86"/>
        <end position="95"/>
    </location>
</feature>
<evidence type="ECO:0000256" key="3">
    <source>
        <dbReference type="ARBA" id="ARBA00023098"/>
    </source>
</evidence>
<proteinExistence type="predicted"/>
<dbReference type="KEGG" id="sals:SLNWT_4486"/>
<feature type="compositionally biased region" description="Low complexity" evidence="4">
    <location>
        <begin position="56"/>
        <end position="67"/>
    </location>
</feature>
<evidence type="ECO:0000256" key="4">
    <source>
        <dbReference type="SAM" id="MobiDB-lite"/>
    </source>
</evidence>
<dbReference type="PANTHER" id="PTHR10272">
    <property type="entry name" value="PLATELET-ACTIVATING FACTOR ACETYLHYDROLASE"/>
    <property type="match status" value="1"/>
</dbReference>
<dbReference type="SUPFAM" id="SSF53474">
    <property type="entry name" value="alpha/beta-Hydrolases"/>
    <property type="match status" value="1"/>
</dbReference>
<keyword evidence="6" id="KW-1185">Reference proteome</keyword>
<dbReference type="Proteomes" id="UP000031523">
    <property type="component" value="Chromosome"/>
</dbReference>
<feature type="compositionally biased region" description="Low complexity" evidence="4">
    <location>
        <begin position="1"/>
        <end position="11"/>
    </location>
</feature>
<dbReference type="GO" id="GO:0003847">
    <property type="term" value="F:1-alkyl-2-acetylglycerophosphocholine esterase activity"/>
    <property type="evidence" value="ECO:0007669"/>
    <property type="project" value="TreeGrafter"/>
</dbReference>
<feature type="region of interest" description="Disordered" evidence="4">
    <location>
        <begin position="1"/>
        <end position="24"/>
    </location>
</feature>
<keyword evidence="1" id="KW-0378">Hydrolase</keyword>
<organism evidence="5 6">
    <name type="scientific">Streptomyces albus (strain ATCC 21838 / DSM 41398 / FERM P-419 / JCM 4703 / NBRC 107858)</name>
    <dbReference type="NCBI Taxonomy" id="1081613"/>
    <lineage>
        <taxon>Bacteria</taxon>
        <taxon>Bacillati</taxon>
        <taxon>Actinomycetota</taxon>
        <taxon>Actinomycetes</taxon>
        <taxon>Kitasatosporales</taxon>
        <taxon>Streptomycetaceae</taxon>
        <taxon>Streptomyces</taxon>
    </lineage>
</organism>
<name>A0A0B5F3K8_STRA4</name>
<dbReference type="Gene3D" id="3.40.50.1820">
    <property type="entry name" value="alpha/beta hydrolase"/>
    <property type="match status" value="1"/>
</dbReference>
<evidence type="ECO:0000313" key="5">
    <source>
        <dbReference type="EMBL" id="AJE84862.1"/>
    </source>
</evidence>
<accession>A0A0B5F3K8</accession>
<gene>
    <name evidence="5" type="ORF">SLNWT_4486</name>
</gene>
<evidence type="ECO:0000313" key="6">
    <source>
        <dbReference type="Proteomes" id="UP000031523"/>
    </source>
</evidence>
<keyword evidence="3" id="KW-0443">Lipid metabolism</keyword>
<evidence type="ECO:0000256" key="2">
    <source>
        <dbReference type="ARBA" id="ARBA00022963"/>
    </source>
</evidence>
<dbReference type="EMBL" id="CP010519">
    <property type="protein sequence ID" value="AJE84862.1"/>
    <property type="molecule type" value="Genomic_DNA"/>
</dbReference>
<feature type="region of interest" description="Disordered" evidence="4">
    <location>
        <begin position="56"/>
        <end position="106"/>
    </location>
</feature>
<dbReference type="Pfam" id="PF03403">
    <property type="entry name" value="PAF-AH_p_II"/>
    <property type="match status" value="1"/>
</dbReference>
<feature type="region of interest" description="Disordered" evidence="4">
    <location>
        <begin position="444"/>
        <end position="465"/>
    </location>
</feature>
<dbReference type="PANTHER" id="PTHR10272:SF0">
    <property type="entry name" value="PLATELET-ACTIVATING FACTOR ACETYLHYDROLASE"/>
    <property type="match status" value="1"/>
</dbReference>
<sequence>MTTYRSAARARTGARARRLPGGRTAPALGTRLLLALALAAIPLAAAPSALAATERAPAAAEQSPRAAGQSSAVAERSPAAVKRSPAAAQGQAHAGAQERLRLPRPTGPFRVGAETLHLTDHSRRDPWVPEAGDRELMVSLSYPARGGGAGRERPYLTGEEARLLVEFQGRPGVDPARVAATRTHARTGARPAPGRFPLVLLSPGFTLPRATLTSLAEDLASRGYVVAAIDHAYESSGTAFPGGRTLTCVACERTDPETGDTPLAAVAEGRAADFSFVLDQLTGPRGAAGARTGGGDPALRPYTRLIDRERIAAAGHSIGGNASSAVMAADERVGAGVNMDGTFFAPVPAAGLGGRPFLMLGADAHHGPGGGDASWDTGWAALDGCKRWLTVTGTGHMSFTDLPVLGDQLGLEDPGAPLPGARSAEVTRDYLAAFLTLHLKSVPQPLLDGPTPQNPEVRFHRPRRS</sequence>
<reference evidence="5 6" key="1">
    <citation type="submission" date="2015-01" db="EMBL/GenBank/DDBJ databases">
        <title>Enhanced salinomycin production by adjusting the supply of polyketide extender units in Streptomyce albus DSM 41398.</title>
        <authorList>
            <person name="Lu C."/>
        </authorList>
    </citation>
    <scope>NUCLEOTIDE SEQUENCE [LARGE SCALE GENOMIC DNA]</scope>
    <source>
        <strain evidence="6">ATCC 21838 / DSM 41398 / FERM P-419 / JCM 4703 / NBRC 107858</strain>
    </source>
</reference>
<dbReference type="InterPro" id="IPR029058">
    <property type="entry name" value="AB_hydrolase_fold"/>
</dbReference>